<feature type="active site" evidence="9 11">
    <location>
        <position position="784"/>
    </location>
</feature>
<comment type="catalytic activity">
    <reaction evidence="9 10 13">
        <text>Hydrolysis of proteins in presence of ATP.</text>
        <dbReference type="EC" id="3.4.21.53"/>
    </reaction>
</comment>
<keyword evidence="7 9" id="KW-0067">ATP-binding</keyword>
<evidence type="ECO:0000256" key="2">
    <source>
        <dbReference type="ARBA" id="ARBA00022490"/>
    </source>
</evidence>
<comment type="function">
    <text evidence="9">ATP-dependent serine protease that mediates the selective degradation of mutant and abnormal proteins as well as certain short-lived regulatory proteins. Required for cellular homeostasis and for survival from DNA damage and developmental changes induced by stress. Degrades polypeptides processively to yield small peptide fragments that are 5 to 10 amino acids long. Binds to DNA in a double-stranded, site-specific manner.</text>
</comment>
<evidence type="ECO:0000256" key="12">
    <source>
        <dbReference type="PIRSR" id="PIRSR001174-2"/>
    </source>
</evidence>
<dbReference type="InterPro" id="IPR015947">
    <property type="entry name" value="PUA-like_sf"/>
</dbReference>
<dbReference type="EMBL" id="JACRTE010000001">
    <property type="protein sequence ID" value="MBC8595328.1"/>
    <property type="molecule type" value="Genomic_DNA"/>
</dbReference>
<dbReference type="SUPFAM" id="SSF52540">
    <property type="entry name" value="P-loop containing nucleoside triphosphate hydrolases"/>
    <property type="match status" value="1"/>
</dbReference>
<dbReference type="InterPro" id="IPR020568">
    <property type="entry name" value="Ribosomal_Su5_D2-typ_SF"/>
</dbReference>
<dbReference type="Gene3D" id="1.10.8.60">
    <property type="match status" value="1"/>
</dbReference>
<dbReference type="InterPro" id="IPR003111">
    <property type="entry name" value="Lon_prtase_N"/>
</dbReference>
<keyword evidence="5 9" id="KW-0378">Hydrolase</keyword>
<dbReference type="SMART" id="SM00464">
    <property type="entry name" value="LON"/>
    <property type="match status" value="1"/>
</dbReference>
<evidence type="ECO:0000256" key="11">
    <source>
        <dbReference type="PIRSR" id="PIRSR001174-1"/>
    </source>
</evidence>
<protein>
    <recommendedName>
        <fullName evidence="9 10">Lon protease</fullName>
        <ecNumber evidence="9 10">3.4.21.53</ecNumber>
    </recommendedName>
    <alternativeName>
        <fullName evidence="9">ATP-dependent protease La</fullName>
    </alternativeName>
</protein>
<evidence type="ECO:0000256" key="8">
    <source>
        <dbReference type="ARBA" id="ARBA00023016"/>
    </source>
</evidence>
<dbReference type="GO" id="GO:0004176">
    <property type="term" value="F:ATP-dependent peptidase activity"/>
    <property type="evidence" value="ECO:0007669"/>
    <property type="project" value="UniProtKB-UniRule"/>
</dbReference>
<dbReference type="InterPro" id="IPR003593">
    <property type="entry name" value="AAA+_ATPase"/>
</dbReference>
<evidence type="ECO:0000256" key="10">
    <source>
        <dbReference type="PIRNR" id="PIRNR001174"/>
    </source>
</evidence>
<keyword evidence="6 9" id="KW-0720">Serine protease</keyword>
<name>A0A926F6V3_9FIRM</name>
<feature type="domain" description="Lon proteolytic" evidence="15">
    <location>
        <begin position="654"/>
        <end position="835"/>
    </location>
</feature>
<gene>
    <name evidence="9 17" type="primary">lon</name>
    <name evidence="17" type="ORF">H8706_00365</name>
</gene>
<dbReference type="GO" id="GO:0043565">
    <property type="term" value="F:sequence-specific DNA binding"/>
    <property type="evidence" value="ECO:0007669"/>
    <property type="project" value="UniProtKB-UniRule"/>
</dbReference>
<dbReference type="Gene3D" id="3.30.230.10">
    <property type="match status" value="1"/>
</dbReference>
<dbReference type="Pfam" id="PF22667">
    <property type="entry name" value="Lon_lid"/>
    <property type="match status" value="1"/>
</dbReference>
<keyword evidence="3 9" id="KW-0645">Protease</keyword>
<dbReference type="PROSITE" id="PS01046">
    <property type="entry name" value="LON_SER"/>
    <property type="match status" value="1"/>
</dbReference>
<dbReference type="GO" id="GO:0034605">
    <property type="term" value="P:cellular response to heat"/>
    <property type="evidence" value="ECO:0007669"/>
    <property type="project" value="UniProtKB-UniRule"/>
</dbReference>
<evidence type="ECO:0000259" key="16">
    <source>
        <dbReference type="PROSITE" id="PS51787"/>
    </source>
</evidence>
<keyword evidence="18" id="KW-1185">Reference proteome</keyword>
<dbReference type="AlphaFoldDB" id="A0A926F6V3"/>
<dbReference type="GO" id="GO:0005737">
    <property type="term" value="C:cytoplasm"/>
    <property type="evidence" value="ECO:0007669"/>
    <property type="project" value="UniProtKB-SubCell"/>
</dbReference>
<dbReference type="InterPro" id="IPR004815">
    <property type="entry name" value="Lon_bac/euk-typ"/>
</dbReference>
<evidence type="ECO:0000256" key="9">
    <source>
        <dbReference type="HAMAP-Rule" id="MF_01973"/>
    </source>
</evidence>
<comment type="similarity">
    <text evidence="9 10 13 14">Belongs to the peptidase S16 family.</text>
</comment>
<evidence type="ECO:0000313" key="18">
    <source>
        <dbReference type="Proteomes" id="UP000647416"/>
    </source>
</evidence>
<feature type="active site" evidence="9 11">
    <location>
        <position position="741"/>
    </location>
</feature>
<dbReference type="SUPFAM" id="SSF54211">
    <property type="entry name" value="Ribosomal protein S5 domain 2-like"/>
    <property type="match status" value="1"/>
</dbReference>
<comment type="subcellular location">
    <subcellularLocation>
        <location evidence="1 9 10">Cytoplasm</location>
    </subcellularLocation>
</comment>
<reference evidence="17" key="1">
    <citation type="submission" date="2020-08" db="EMBL/GenBank/DDBJ databases">
        <title>Genome public.</title>
        <authorList>
            <person name="Liu C."/>
            <person name="Sun Q."/>
        </authorList>
    </citation>
    <scope>NUCLEOTIDE SEQUENCE</scope>
    <source>
        <strain evidence="17">NSJ-50</strain>
    </source>
</reference>
<keyword evidence="2 9" id="KW-0963">Cytoplasm</keyword>
<evidence type="ECO:0000256" key="7">
    <source>
        <dbReference type="ARBA" id="ARBA00022840"/>
    </source>
</evidence>
<feature type="binding site" evidence="9 12">
    <location>
        <begin position="418"/>
        <end position="425"/>
    </location>
    <ligand>
        <name>ATP</name>
        <dbReference type="ChEBI" id="CHEBI:30616"/>
    </ligand>
</feature>
<dbReference type="PIRSF" id="PIRSF001174">
    <property type="entry name" value="Lon_proteas"/>
    <property type="match status" value="1"/>
</dbReference>
<dbReference type="InterPro" id="IPR008268">
    <property type="entry name" value="Peptidase_S16_AS"/>
</dbReference>
<evidence type="ECO:0000256" key="13">
    <source>
        <dbReference type="PROSITE-ProRule" id="PRU01122"/>
    </source>
</evidence>
<dbReference type="GO" id="GO:0005524">
    <property type="term" value="F:ATP binding"/>
    <property type="evidence" value="ECO:0007669"/>
    <property type="project" value="UniProtKB-UniRule"/>
</dbReference>
<dbReference type="PRINTS" id="PR00830">
    <property type="entry name" value="ENDOLAPTASE"/>
</dbReference>
<accession>A0A926F6V3</accession>
<evidence type="ECO:0000256" key="1">
    <source>
        <dbReference type="ARBA" id="ARBA00004496"/>
    </source>
</evidence>
<comment type="caution">
    <text evidence="17">The sequence shown here is derived from an EMBL/GenBank/DDBJ whole genome shotgun (WGS) entry which is preliminary data.</text>
</comment>
<dbReference type="GO" id="GO:0016887">
    <property type="term" value="F:ATP hydrolysis activity"/>
    <property type="evidence" value="ECO:0007669"/>
    <property type="project" value="UniProtKB-UniRule"/>
</dbReference>
<dbReference type="HAMAP" id="MF_01973">
    <property type="entry name" value="lon_bact"/>
    <property type="match status" value="1"/>
</dbReference>
<dbReference type="InterPro" id="IPR014721">
    <property type="entry name" value="Ribsml_uS5_D2-typ_fold_subgr"/>
</dbReference>
<dbReference type="InterPro" id="IPR027543">
    <property type="entry name" value="Lon_bac"/>
</dbReference>
<dbReference type="Pfam" id="PF05362">
    <property type="entry name" value="Lon_C"/>
    <property type="match status" value="1"/>
</dbReference>
<dbReference type="InterPro" id="IPR027417">
    <property type="entry name" value="P-loop_NTPase"/>
</dbReference>
<comment type="subunit">
    <text evidence="9 10">Homohexamer. Organized in a ring with a central cavity.</text>
</comment>
<dbReference type="Pfam" id="PF00004">
    <property type="entry name" value="AAA"/>
    <property type="match status" value="1"/>
</dbReference>
<evidence type="ECO:0000256" key="3">
    <source>
        <dbReference type="ARBA" id="ARBA00022670"/>
    </source>
</evidence>
<dbReference type="Gene3D" id="2.30.130.40">
    <property type="entry name" value="LON domain-like"/>
    <property type="match status" value="1"/>
</dbReference>
<evidence type="ECO:0000256" key="14">
    <source>
        <dbReference type="RuleBase" id="RU000591"/>
    </source>
</evidence>
<dbReference type="PANTHER" id="PTHR10046">
    <property type="entry name" value="ATP DEPENDENT LON PROTEASE FAMILY MEMBER"/>
    <property type="match status" value="1"/>
</dbReference>
<evidence type="ECO:0000256" key="6">
    <source>
        <dbReference type="ARBA" id="ARBA00022825"/>
    </source>
</evidence>
<dbReference type="InterPro" id="IPR003959">
    <property type="entry name" value="ATPase_AAA_core"/>
</dbReference>
<feature type="domain" description="Lon N-terminal" evidence="16">
    <location>
        <begin position="69"/>
        <end position="266"/>
    </location>
</feature>
<dbReference type="Gene3D" id="1.20.5.5270">
    <property type="match status" value="1"/>
</dbReference>
<evidence type="ECO:0000313" key="17">
    <source>
        <dbReference type="EMBL" id="MBC8595328.1"/>
    </source>
</evidence>
<dbReference type="CDD" id="cd19500">
    <property type="entry name" value="RecA-like_Lon"/>
    <property type="match status" value="1"/>
</dbReference>
<dbReference type="InterPro" id="IPR008269">
    <property type="entry name" value="Lon_proteolytic"/>
</dbReference>
<dbReference type="SMART" id="SM00382">
    <property type="entry name" value="AAA"/>
    <property type="match status" value="1"/>
</dbReference>
<dbReference type="PROSITE" id="PS51787">
    <property type="entry name" value="LON_N"/>
    <property type="match status" value="1"/>
</dbReference>
<proteinExistence type="evidence at transcript level"/>
<dbReference type="InterPro" id="IPR027065">
    <property type="entry name" value="Lon_Prtase"/>
</dbReference>
<keyword evidence="8 9" id="KW-0346">Stress response</keyword>
<dbReference type="Pfam" id="PF02190">
    <property type="entry name" value="LON_substr_bdg"/>
    <property type="match status" value="1"/>
</dbReference>
<keyword evidence="4 9" id="KW-0547">Nucleotide-binding</keyword>
<dbReference type="GO" id="GO:0006515">
    <property type="term" value="P:protein quality control for misfolded or incompletely synthesized proteins"/>
    <property type="evidence" value="ECO:0007669"/>
    <property type="project" value="UniProtKB-UniRule"/>
</dbReference>
<dbReference type="NCBIfam" id="TIGR00763">
    <property type="entry name" value="lon"/>
    <property type="match status" value="1"/>
</dbReference>
<dbReference type="Proteomes" id="UP000647416">
    <property type="component" value="Unassembled WGS sequence"/>
</dbReference>
<evidence type="ECO:0000259" key="15">
    <source>
        <dbReference type="PROSITE" id="PS51786"/>
    </source>
</evidence>
<organism evidence="17 18">
    <name type="scientific">Qingrenia yutianensis</name>
    <dbReference type="NCBI Taxonomy" id="2763676"/>
    <lineage>
        <taxon>Bacteria</taxon>
        <taxon>Bacillati</taxon>
        <taxon>Bacillota</taxon>
        <taxon>Clostridia</taxon>
        <taxon>Eubacteriales</taxon>
        <taxon>Oscillospiraceae</taxon>
        <taxon>Qingrenia</taxon>
    </lineage>
</organism>
<evidence type="ECO:0000256" key="4">
    <source>
        <dbReference type="ARBA" id="ARBA00022741"/>
    </source>
</evidence>
<evidence type="ECO:0000256" key="5">
    <source>
        <dbReference type="ARBA" id="ARBA00022801"/>
    </source>
</evidence>
<dbReference type="PROSITE" id="PS51786">
    <property type="entry name" value="LON_PROTEOLYTIC"/>
    <property type="match status" value="1"/>
</dbReference>
<dbReference type="GO" id="GO:0004252">
    <property type="term" value="F:serine-type endopeptidase activity"/>
    <property type="evidence" value="ECO:0007669"/>
    <property type="project" value="UniProtKB-UniRule"/>
</dbReference>
<dbReference type="Gene3D" id="3.40.50.300">
    <property type="entry name" value="P-loop containing nucleotide triphosphate hydrolases"/>
    <property type="match status" value="1"/>
</dbReference>
<comment type="induction">
    <text evidence="9">By heat shock.</text>
</comment>
<dbReference type="Gene3D" id="1.20.58.1480">
    <property type="match status" value="1"/>
</dbReference>
<dbReference type="SUPFAM" id="SSF88697">
    <property type="entry name" value="PUA domain-like"/>
    <property type="match status" value="1"/>
</dbReference>
<dbReference type="EC" id="3.4.21.53" evidence="9 10"/>
<dbReference type="InterPro" id="IPR054594">
    <property type="entry name" value="Lon_lid"/>
</dbReference>
<sequence length="836" mass="93641">MRFYQNLHLITARKKGIILYYINSVVTKLTGNNLKIYDNNALIDNEDLNENSDNVEKNDSENDKKTKILPLLPLKGLPVFPYMVLHFDVRRAFSIKALEGSLAENQLIFLTAQKNPLINAPMRDELFWTGTVARIKQVLKLPENNARVLVEGISRARIVKFIADVPYFECEIEELESFCADDEETQIKNEALMRKIKSQLISYYDVNPKFTPDAVKSAAEITNPNEFADLVSAGISFDIDAKQALLEETDVTKRLEMLVDFIDREIKILTVERDINRKVSGNIDKNQKDYYLREQLKVIRSELGDRDEIEAEADELKDRLVRANAPDYVLKKADKELSRMVKMQSGNPETSVIRTYVEWLCDIPWSVSTEENNDIESAKKVLDDDHYGLEKVKERILEYLAVRKLSGNLKSPIICLVGPPGVGKTSIALSVARALGRNYARISLGGVRDESEIRGHRKTYIGSMPGRIISALKQAKSNNPLLLLDEIDKLSRDFKGDPSSALLEVLDAEQNFAFRDHYIELPFDLSKTLFITTANSLDGIDRPLLDRMEVIHISGYTDEEKLNIAKKYLVPKQLKQNGLKKSNVKFSDGSLISVIDNYTRESGVRELERKIAAVLRKCAKRIAGGEVKSVSVSEKNIESYLGRKIFIKNEKNRESEIGIVTGLAWTQYGGDTLSVEVNVSKGSGKIELTGSLGDVMKESAMTAISFVRSCADKYGFDGDFYKNNDIHIHVPEGATPKDGPSAGITMATALISALSGKRVKKDVAMTGEITLRGRVLPIGGLKEKSLAAYRIGIGTIVIPDENVPDLEDIPQNIREKINFVPAKNMDTVLKTALEQE</sequence>
<dbReference type="FunFam" id="3.40.50.300:FF:000382">
    <property type="entry name" value="Lon protease homolog 2, peroxisomal"/>
    <property type="match status" value="1"/>
</dbReference>
<dbReference type="InterPro" id="IPR046336">
    <property type="entry name" value="Lon_prtase_N_sf"/>
</dbReference>